<organism evidence="1 2">
    <name type="scientific">Hypsibius exemplaris</name>
    <name type="common">Freshwater tardigrade</name>
    <dbReference type="NCBI Taxonomy" id="2072580"/>
    <lineage>
        <taxon>Eukaryota</taxon>
        <taxon>Metazoa</taxon>
        <taxon>Ecdysozoa</taxon>
        <taxon>Tardigrada</taxon>
        <taxon>Eutardigrada</taxon>
        <taxon>Parachela</taxon>
        <taxon>Hypsibioidea</taxon>
        <taxon>Hypsibiidae</taxon>
        <taxon>Hypsibius</taxon>
    </lineage>
</organism>
<name>A0A9X6NSC5_HYPEX</name>
<dbReference type="AlphaFoldDB" id="A0A9X6NSC5"/>
<evidence type="ECO:0000313" key="1">
    <source>
        <dbReference type="EMBL" id="OWA55149.1"/>
    </source>
</evidence>
<gene>
    <name evidence="1" type="ORF">BV898_19536</name>
</gene>
<comment type="caution">
    <text evidence="1">The sequence shown here is derived from an EMBL/GenBank/DDBJ whole genome shotgun (WGS) entry which is preliminary data.</text>
</comment>
<accession>A0A9X6NSC5</accession>
<sequence length="66" mass="7035">MGFESKISLLTQHIEQEHAVWVKLASTPGLASTNPLPSSPKLSSILAVGKAKIQLYVNGSYDIAVV</sequence>
<proteinExistence type="predicted"/>
<evidence type="ECO:0000313" key="2">
    <source>
        <dbReference type="Proteomes" id="UP000192578"/>
    </source>
</evidence>
<reference evidence="2" key="1">
    <citation type="submission" date="2017-01" db="EMBL/GenBank/DDBJ databases">
        <title>Comparative genomics of anhydrobiosis in the tardigrade Hypsibius dujardini.</title>
        <authorList>
            <person name="Yoshida Y."/>
            <person name="Koutsovoulos G."/>
            <person name="Laetsch D."/>
            <person name="Stevens L."/>
            <person name="Kumar S."/>
            <person name="Horikawa D."/>
            <person name="Ishino K."/>
            <person name="Komine S."/>
            <person name="Tomita M."/>
            <person name="Blaxter M."/>
            <person name="Arakawa K."/>
        </authorList>
    </citation>
    <scope>NUCLEOTIDE SEQUENCE [LARGE SCALE GENOMIC DNA]</scope>
    <source>
        <strain evidence="2">Z151</strain>
    </source>
</reference>
<protein>
    <submittedName>
        <fullName evidence="1">Uncharacterized protein</fullName>
    </submittedName>
</protein>
<keyword evidence="2" id="KW-1185">Reference proteome</keyword>
<dbReference type="Proteomes" id="UP000192578">
    <property type="component" value="Unassembled WGS sequence"/>
</dbReference>
<dbReference type="EMBL" id="MTYJ01000558">
    <property type="protein sequence ID" value="OWA55149.1"/>
    <property type="molecule type" value="Genomic_DNA"/>
</dbReference>